<gene>
    <name evidence="1" type="ORF">BP01DRAFT_366621</name>
</gene>
<proteinExistence type="predicted"/>
<dbReference type="GeneID" id="37077643"/>
<organism evidence="1 2">
    <name type="scientific">Aspergillus saccharolyticus JOP 1030-1</name>
    <dbReference type="NCBI Taxonomy" id="1450539"/>
    <lineage>
        <taxon>Eukaryota</taxon>
        <taxon>Fungi</taxon>
        <taxon>Dikarya</taxon>
        <taxon>Ascomycota</taxon>
        <taxon>Pezizomycotina</taxon>
        <taxon>Eurotiomycetes</taxon>
        <taxon>Eurotiomycetidae</taxon>
        <taxon>Eurotiales</taxon>
        <taxon>Aspergillaceae</taxon>
        <taxon>Aspergillus</taxon>
        <taxon>Aspergillus subgen. Circumdati</taxon>
    </lineage>
</organism>
<evidence type="ECO:0000313" key="1">
    <source>
        <dbReference type="EMBL" id="PYH44496.1"/>
    </source>
</evidence>
<accession>A0A318ZAW4</accession>
<sequence>MPLHCGWFTVNASSGFHAERLEQSTLLWVHCMAWIHRGLEKVNEELTVKCRRSQKEDSKSSWALLVSYGLPRRYDSMANCALSSTDTTRITGGAILSRSLLQSPTATTEPGNTEGEGTTAWPAYSVQALSPSKIAQNYRLRGHSLWTVGTLLRWKLSCSVGSKGGYTRIIS</sequence>
<dbReference type="EMBL" id="KZ821237">
    <property type="protein sequence ID" value="PYH44496.1"/>
    <property type="molecule type" value="Genomic_DNA"/>
</dbReference>
<evidence type="ECO:0000313" key="2">
    <source>
        <dbReference type="Proteomes" id="UP000248349"/>
    </source>
</evidence>
<dbReference type="AlphaFoldDB" id="A0A318ZAW4"/>
<reference evidence="1 2" key="1">
    <citation type="submission" date="2016-12" db="EMBL/GenBank/DDBJ databases">
        <title>The genomes of Aspergillus section Nigri reveals drivers in fungal speciation.</title>
        <authorList>
            <consortium name="DOE Joint Genome Institute"/>
            <person name="Vesth T.C."/>
            <person name="Nybo J."/>
            <person name="Theobald S."/>
            <person name="Brandl J."/>
            <person name="Frisvad J.C."/>
            <person name="Nielsen K.F."/>
            <person name="Lyhne E.K."/>
            <person name="Kogle M.E."/>
            <person name="Kuo A."/>
            <person name="Riley R."/>
            <person name="Clum A."/>
            <person name="Nolan M."/>
            <person name="Lipzen A."/>
            <person name="Salamov A."/>
            <person name="Henrissat B."/>
            <person name="Wiebenga A."/>
            <person name="De Vries R.P."/>
            <person name="Grigoriev I.V."/>
            <person name="Mortensen U.H."/>
            <person name="Andersen M.R."/>
            <person name="Baker S.E."/>
        </authorList>
    </citation>
    <scope>NUCLEOTIDE SEQUENCE [LARGE SCALE GENOMIC DNA]</scope>
    <source>
        <strain evidence="1 2">JOP 1030-1</strain>
    </source>
</reference>
<dbReference type="Proteomes" id="UP000248349">
    <property type="component" value="Unassembled WGS sequence"/>
</dbReference>
<keyword evidence="2" id="KW-1185">Reference proteome</keyword>
<dbReference type="RefSeq" id="XP_025430478.1">
    <property type="nucleotide sequence ID" value="XM_025576414.1"/>
</dbReference>
<name>A0A318ZAW4_9EURO</name>
<protein>
    <submittedName>
        <fullName evidence="1">Uncharacterized protein</fullName>
    </submittedName>
</protein>